<dbReference type="InParanoid" id="A0A067Q0X9"/>
<dbReference type="HOGENOM" id="CLU_1247953_0_0_1"/>
<dbReference type="Pfam" id="PF03732">
    <property type="entry name" value="Retrotrans_gag"/>
    <property type="match status" value="1"/>
</dbReference>
<dbReference type="STRING" id="933084.A0A067Q0X9"/>
<evidence type="ECO:0000259" key="2">
    <source>
        <dbReference type="Pfam" id="PF03732"/>
    </source>
</evidence>
<name>A0A067Q0X9_9AGAM</name>
<feature type="region of interest" description="Disordered" evidence="1">
    <location>
        <begin position="165"/>
        <end position="208"/>
    </location>
</feature>
<keyword evidence="4" id="KW-1185">Reference proteome</keyword>
<feature type="non-terminal residue" evidence="3">
    <location>
        <position position="224"/>
    </location>
</feature>
<protein>
    <recommendedName>
        <fullName evidence="2">Retrotransposon gag domain-containing protein</fullName>
    </recommendedName>
</protein>
<reference evidence="4" key="1">
    <citation type="journal article" date="2014" name="Proc. Natl. Acad. Sci. U.S.A.">
        <title>Extensive sampling of basidiomycete genomes demonstrates inadequacy of the white-rot/brown-rot paradigm for wood decay fungi.</title>
        <authorList>
            <person name="Riley R."/>
            <person name="Salamov A.A."/>
            <person name="Brown D.W."/>
            <person name="Nagy L.G."/>
            <person name="Floudas D."/>
            <person name="Held B.W."/>
            <person name="Levasseur A."/>
            <person name="Lombard V."/>
            <person name="Morin E."/>
            <person name="Otillar R."/>
            <person name="Lindquist E.A."/>
            <person name="Sun H."/>
            <person name="LaButti K.M."/>
            <person name="Schmutz J."/>
            <person name="Jabbour D."/>
            <person name="Luo H."/>
            <person name="Baker S.E."/>
            <person name="Pisabarro A.G."/>
            <person name="Walton J.D."/>
            <person name="Blanchette R.A."/>
            <person name="Henrissat B."/>
            <person name="Martin F."/>
            <person name="Cullen D."/>
            <person name="Hibbett D.S."/>
            <person name="Grigoriev I.V."/>
        </authorList>
    </citation>
    <scope>NUCLEOTIDE SEQUENCE [LARGE SCALE GENOMIC DNA]</scope>
    <source>
        <strain evidence="4">MUCL 33604</strain>
    </source>
</reference>
<proteinExistence type="predicted"/>
<dbReference type="EMBL" id="KL197720">
    <property type="protein sequence ID" value="KDQ57147.1"/>
    <property type="molecule type" value="Genomic_DNA"/>
</dbReference>
<feature type="domain" description="Retrotransposon gag" evidence="2">
    <location>
        <begin position="55"/>
        <end position="108"/>
    </location>
</feature>
<feature type="non-terminal residue" evidence="3">
    <location>
        <position position="1"/>
    </location>
</feature>
<organism evidence="3 4">
    <name type="scientific">Jaapia argillacea MUCL 33604</name>
    <dbReference type="NCBI Taxonomy" id="933084"/>
    <lineage>
        <taxon>Eukaryota</taxon>
        <taxon>Fungi</taxon>
        <taxon>Dikarya</taxon>
        <taxon>Basidiomycota</taxon>
        <taxon>Agaricomycotina</taxon>
        <taxon>Agaricomycetes</taxon>
        <taxon>Agaricomycetidae</taxon>
        <taxon>Jaapiales</taxon>
        <taxon>Jaapiaceae</taxon>
        <taxon>Jaapia</taxon>
    </lineage>
</organism>
<dbReference type="OrthoDB" id="2681631at2759"/>
<accession>A0A067Q0X9</accession>
<evidence type="ECO:0000313" key="3">
    <source>
        <dbReference type="EMBL" id="KDQ57147.1"/>
    </source>
</evidence>
<evidence type="ECO:0000256" key="1">
    <source>
        <dbReference type="SAM" id="MobiDB-lite"/>
    </source>
</evidence>
<dbReference type="InterPro" id="IPR005162">
    <property type="entry name" value="Retrotrans_gag_dom"/>
</dbReference>
<evidence type="ECO:0000313" key="4">
    <source>
        <dbReference type="Proteomes" id="UP000027265"/>
    </source>
</evidence>
<dbReference type="Proteomes" id="UP000027265">
    <property type="component" value="Unassembled WGS sequence"/>
</dbReference>
<gene>
    <name evidence="3" type="ORF">JAAARDRAFT_112469</name>
</gene>
<dbReference type="AlphaFoldDB" id="A0A067Q0X9"/>
<sequence>ARPEIFTGDKQKFGRWWRSMQLFLRDPKNGTLLETEKTDILISHIRGPDVDTWWQKSWVDVVTILKERFEDSNLQRQAELELEHLVQGKDSAEEFFQKFEILRNRAKYDKKNNHLLLLLEQNVNAGIIDKIYGVTPLPADYDAWKKAILVHDALWKRRLENKRLQGQTSSWKKSTDAPMASTSKQQTPTAGQTRGDRKDATGKTYGGMGQPMDLNRTCLKCGAK</sequence>
<feature type="compositionally biased region" description="Polar residues" evidence="1">
    <location>
        <begin position="180"/>
        <end position="192"/>
    </location>
</feature>